<accession>A0A1H2CCF3</accession>
<dbReference type="OrthoDB" id="3364225at2"/>
<keyword evidence="2" id="KW-1133">Transmembrane helix</keyword>
<dbReference type="EMBL" id="LT629758">
    <property type="protein sequence ID" value="SDT67917.1"/>
    <property type="molecule type" value="Genomic_DNA"/>
</dbReference>
<organism evidence="3 4">
    <name type="scientific">Actinoplanes derwentensis</name>
    <dbReference type="NCBI Taxonomy" id="113562"/>
    <lineage>
        <taxon>Bacteria</taxon>
        <taxon>Bacillati</taxon>
        <taxon>Actinomycetota</taxon>
        <taxon>Actinomycetes</taxon>
        <taxon>Micromonosporales</taxon>
        <taxon>Micromonosporaceae</taxon>
        <taxon>Actinoplanes</taxon>
    </lineage>
</organism>
<dbReference type="Proteomes" id="UP000198688">
    <property type="component" value="Chromosome I"/>
</dbReference>
<feature type="transmembrane region" description="Helical" evidence="2">
    <location>
        <begin position="70"/>
        <end position="91"/>
    </location>
</feature>
<keyword evidence="2" id="KW-0472">Membrane</keyword>
<evidence type="ECO:0000256" key="2">
    <source>
        <dbReference type="SAM" id="Phobius"/>
    </source>
</evidence>
<evidence type="ECO:0000256" key="1">
    <source>
        <dbReference type="SAM" id="MobiDB-lite"/>
    </source>
</evidence>
<dbReference type="RefSeq" id="WP_092547415.1">
    <property type="nucleotide sequence ID" value="NZ_BOMJ01000054.1"/>
</dbReference>
<evidence type="ECO:0000313" key="4">
    <source>
        <dbReference type="Proteomes" id="UP000198688"/>
    </source>
</evidence>
<keyword evidence="4" id="KW-1185">Reference proteome</keyword>
<keyword evidence="2" id="KW-0812">Transmembrane</keyword>
<dbReference type="STRING" id="113562.SAMN04489716_5542"/>
<gene>
    <name evidence="3" type="ORF">SAMN04489716_5542</name>
</gene>
<evidence type="ECO:0000313" key="3">
    <source>
        <dbReference type="EMBL" id="SDT67917.1"/>
    </source>
</evidence>
<sequence length="247" mass="25687">MSDRGQQAPTPTGPTPSADTPDQAPVDHSPAAGDVPFEITADDGHSAFRLTDAESNDPTETAGNRKVRTVVLSSLLAVALAGAGTIGWFGWTVNSERHTTLSTPTKIGALTLNDSEEATATADYLQTALSAEITMDKAVGAVYTAGDDKSVLFFGGTTLLWSPESDLDSAFTLVSDDQSAITGLKEVDAGDFGGTMKCGIAKSSDGDLAVCGWADHGSLALAMFTNRTDSEAAPLMRELRNAIQTRS</sequence>
<dbReference type="AlphaFoldDB" id="A0A1H2CCF3"/>
<reference evidence="3 4" key="1">
    <citation type="submission" date="2016-10" db="EMBL/GenBank/DDBJ databases">
        <authorList>
            <person name="de Groot N.N."/>
        </authorList>
    </citation>
    <scope>NUCLEOTIDE SEQUENCE [LARGE SCALE GENOMIC DNA]</scope>
    <source>
        <strain evidence="3 4">DSM 43941</strain>
    </source>
</reference>
<feature type="region of interest" description="Disordered" evidence="1">
    <location>
        <begin position="1"/>
        <end position="39"/>
    </location>
</feature>
<feature type="compositionally biased region" description="Low complexity" evidence="1">
    <location>
        <begin position="1"/>
        <end position="22"/>
    </location>
</feature>
<name>A0A1H2CCF3_9ACTN</name>
<protein>
    <submittedName>
        <fullName evidence="3">Uncharacterized protein</fullName>
    </submittedName>
</protein>
<proteinExistence type="predicted"/>